<dbReference type="CDD" id="cd03244">
    <property type="entry name" value="ABCC_MRP_domain2"/>
    <property type="match status" value="1"/>
</dbReference>
<evidence type="ECO:0000256" key="7">
    <source>
        <dbReference type="ARBA" id="ARBA00022741"/>
    </source>
</evidence>
<dbReference type="PANTHER" id="PTHR24223:SF443">
    <property type="entry name" value="MULTIDRUG-RESISTANCE LIKE PROTEIN 1, ISOFORM I"/>
    <property type="match status" value="1"/>
</dbReference>
<organism evidence="16 17">
    <name type="scientific">Adineta steineri</name>
    <dbReference type="NCBI Taxonomy" id="433720"/>
    <lineage>
        <taxon>Eukaryota</taxon>
        <taxon>Metazoa</taxon>
        <taxon>Spiralia</taxon>
        <taxon>Gnathifera</taxon>
        <taxon>Rotifera</taxon>
        <taxon>Eurotatoria</taxon>
        <taxon>Bdelloidea</taxon>
        <taxon>Adinetida</taxon>
        <taxon>Adinetidae</taxon>
        <taxon>Adineta</taxon>
    </lineage>
</organism>
<proteinExistence type="inferred from homology"/>
<dbReference type="FunFam" id="3.40.50.300:FF:000074">
    <property type="entry name" value="Multidrug resistance-associated protein 5 isoform 1"/>
    <property type="match status" value="1"/>
</dbReference>
<dbReference type="PANTHER" id="PTHR24223">
    <property type="entry name" value="ATP-BINDING CASSETTE SUB-FAMILY C"/>
    <property type="match status" value="1"/>
</dbReference>
<feature type="transmembrane region" description="Helical" evidence="13">
    <location>
        <begin position="1169"/>
        <end position="1187"/>
    </location>
</feature>
<feature type="transmembrane region" description="Helical" evidence="13">
    <location>
        <begin position="63"/>
        <end position="88"/>
    </location>
</feature>
<evidence type="ECO:0000313" key="16">
    <source>
        <dbReference type="EMBL" id="CAF3939857.1"/>
    </source>
</evidence>
<feature type="transmembrane region" description="Helical" evidence="13">
    <location>
        <begin position="305"/>
        <end position="330"/>
    </location>
</feature>
<feature type="transmembrane region" description="Helical" evidence="13">
    <location>
        <begin position="155"/>
        <end position="174"/>
    </location>
</feature>
<evidence type="ECO:0000256" key="5">
    <source>
        <dbReference type="ARBA" id="ARBA00022692"/>
    </source>
</evidence>
<dbReference type="GO" id="GO:0016887">
    <property type="term" value="F:ATP hydrolysis activity"/>
    <property type="evidence" value="ECO:0007669"/>
    <property type="project" value="InterPro"/>
</dbReference>
<keyword evidence="3" id="KW-0813">Transport</keyword>
<evidence type="ECO:0000256" key="12">
    <source>
        <dbReference type="ARBA" id="ARBA00047523"/>
    </source>
</evidence>
<evidence type="ECO:0000256" key="11">
    <source>
        <dbReference type="ARBA" id="ARBA00024220"/>
    </source>
</evidence>
<dbReference type="CDD" id="cd18603">
    <property type="entry name" value="ABC_6TM_MRP1_2_3_6_D2_like"/>
    <property type="match status" value="1"/>
</dbReference>
<protein>
    <recommendedName>
        <fullName evidence="11">ABC-type glutathione-S-conjugate transporter</fullName>
        <ecNumber evidence="11">7.6.2.3</ecNumber>
    </recommendedName>
</protein>
<dbReference type="GO" id="GO:0000323">
    <property type="term" value="C:lytic vacuole"/>
    <property type="evidence" value="ECO:0007669"/>
    <property type="project" value="UniProtKB-ARBA"/>
</dbReference>
<feature type="transmembrane region" description="Helical" evidence="13">
    <location>
        <begin position="1049"/>
        <end position="1071"/>
    </location>
</feature>
<evidence type="ECO:0000256" key="6">
    <source>
        <dbReference type="ARBA" id="ARBA00022737"/>
    </source>
</evidence>
<dbReference type="InterPro" id="IPR050173">
    <property type="entry name" value="ABC_transporter_C-like"/>
</dbReference>
<dbReference type="GO" id="GO:0005774">
    <property type="term" value="C:vacuolar membrane"/>
    <property type="evidence" value="ECO:0007669"/>
    <property type="project" value="UniProtKB-SubCell"/>
</dbReference>
<dbReference type="PROSITE" id="PS50893">
    <property type="entry name" value="ABC_TRANSPORTER_2"/>
    <property type="match status" value="2"/>
</dbReference>
<feature type="transmembrane region" description="Helical" evidence="13">
    <location>
        <begin position="980"/>
        <end position="1000"/>
    </location>
</feature>
<feature type="transmembrane region" description="Helical" evidence="13">
    <location>
        <begin position="520"/>
        <end position="546"/>
    </location>
</feature>
<feature type="domain" description="ABC transporter" evidence="14">
    <location>
        <begin position="1257"/>
        <end position="1491"/>
    </location>
</feature>
<dbReference type="Pfam" id="PF00005">
    <property type="entry name" value="ABC_tran"/>
    <property type="match status" value="2"/>
</dbReference>
<evidence type="ECO:0000256" key="8">
    <source>
        <dbReference type="ARBA" id="ARBA00022840"/>
    </source>
</evidence>
<comment type="catalytic activity">
    <reaction evidence="12">
        <text>leukotriene C4(in) + ATP + H2O = leukotriene C4(out) + ADP + phosphate + H(+)</text>
        <dbReference type="Rhea" id="RHEA:38963"/>
        <dbReference type="ChEBI" id="CHEBI:15377"/>
        <dbReference type="ChEBI" id="CHEBI:15378"/>
        <dbReference type="ChEBI" id="CHEBI:30616"/>
        <dbReference type="ChEBI" id="CHEBI:43474"/>
        <dbReference type="ChEBI" id="CHEBI:57973"/>
        <dbReference type="ChEBI" id="CHEBI:456216"/>
    </reaction>
    <physiologicalReaction direction="left-to-right" evidence="12">
        <dbReference type="Rhea" id="RHEA:38964"/>
    </physiologicalReaction>
</comment>
<dbReference type="InterPro" id="IPR003593">
    <property type="entry name" value="AAA+_ATPase"/>
</dbReference>
<dbReference type="EMBL" id="CAJOAY010002296">
    <property type="protein sequence ID" value="CAF3939857.1"/>
    <property type="molecule type" value="Genomic_DNA"/>
</dbReference>
<dbReference type="Pfam" id="PF24357">
    <property type="entry name" value="TMD0_ABC"/>
    <property type="match status" value="1"/>
</dbReference>
<dbReference type="InterPro" id="IPR017871">
    <property type="entry name" value="ABC_transporter-like_CS"/>
</dbReference>
<dbReference type="CDD" id="cd18595">
    <property type="entry name" value="ABC_6TM_MRP1_2_3_6_D1_like"/>
    <property type="match status" value="1"/>
</dbReference>
<keyword evidence="5 13" id="KW-0812">Transmembrane</keyword>
<keyword evidence="8" id="KW-0067">ATP-binding</keyword>
<comment type="caution">
    <text evidence="16">The sequence shown here is derived from an EMBL/GenBank/DDBJ whole genome shotgun (WGS) entry which is preliminary data.</text>
</comment>
<evidence type="ECO:0000256" key="2">
    <source>
        <dbReference type="ARBA" id="ARBA00009726"/>
    </source>
</evidence>
<sequence>MNHFCTTPFWDENVTNSSYPYLTECFRNTVLQWVPMGIFWLILPLWLYALVKQQIKSQVIQVSTLFITKMILTTLFILIQILRIIHYVFLSMNKEGHANWFTPVLYIITAMTIIWLINYDRLKSVFSSGLLFIFWLLVSLAAIPDIIYYSVTISLWIVIISVWLHFLFAFGLFISNCFAEKYITSDVIFDERPIVPEFYISFPSRMLFEWVTPLILRGYKKPLTEKDCWQLSKSEQTVTVVHQVQNFMKDTKTSYEDKLSNDENRNLLTNMPIVDIKKSSSKQKKSAIFWHALFRTYRDKLIAGGLLRLAFDLAQLSGPMILKLVLNFFADSTKPIWLGIFYAILLSTCIFCQTVLCRSFFQCQYLVGLRFRSAITGLVYRKSLKLSNSSKQETTTGELVNLMAIDASRFGEITTLIHFLWSGPLLIIITLVLLYRQMQWSIIPGVVLLFIMIPINLILQRMQKKLTYKQMIVKDQRIETMNEILNGIKVIKLYAWETVFIHSITRIRDEELGYIRQKTIIIAIANFIWTFTPILVGIATFATYILSSNENVLTADKAFVSLTLFSLLCSPLDLFSDVITSVLDARVSNKRIQKFLNNEELDENAVNKISIDSKLLDGNSIKIENGSFRWSNVVDDPLILKNINLDIQQGSLIALVGMVGSGKSSILAALLGEMNKVHGNVSISGKIAYVPQTAWIMNVTLRENILFGQDFDENLYNRIIEACALKQDLDMLPAGDQTEIGEKGINLSGGQRQRVSLARALYSNADIYLLDDPLSAVDAHVGAHIFKKVIGPKGLLNSKTRLLVTHGVSHLNKCNNIIVVSHGEIVDYGLYNDLMIRSKILQDFVHSIVTSDTEQYSRQTSTTGNQEYKSLASMHTTSTELIHNPSENDIQHDGSTVTTIIIEEEMKKIIQKETIQTGSVKLNIFSIYIYACKLTMVVLITLLFCLTTCASLSANIWLSKWTDKAKGNNNTSSYNQIRDMSIYSTLGLMQGLFIFAMKLTVKLATYFAGRKLHWIILIGVLHAPMSFFDTTPIGRIINRFAKDIDTVDLALPAAFSQAFTILSVVVSTLIILIYGSWLAIIALIPLSILFGFIQRVYISSSRQLDRLDSVTRSSIYANFAETIQGLSSIRAYHAQQRFIDKSDRFVDRNISCHFASSVAQRWLGIRLEMIGNALVFFTVVIGVLMPHRMTAGTVGLMITLAMQITNIVNMLVRVSSDIETNTVSVERINEYAELKPEASWEIPETKPSSHWPNNGNIQIKNLSTQYRQNLPLVLKDLTIDIQPGEKIGIIGRTGSGKSSLCLALFRIIEPINGTIVIDNVDIRHIGLHDLRSKITVIPQDAVIFAGTVRFNIDPFNHYSDEEIWTVLELVHLKERIRKMEEDLLYQLAEGGQNISSGERQLLCLARALLRKSKIFILDEATAAIDMETDRLIQLTIRSAFKDATVLTIAHRLHTILDSTKILVLSNGCLEEFDEPKLLAANPNSAFARLLKDANIQLSDVTSR</sequence>
<feature type="transmembrane region" description="Helical" evidence="13">
    <location>
        <begin position="100"/>
        <end position="117"/>
    </location>
</feature>
<dbReference type="CDD" id="cd03250">
    <property type="entry name" value="ABCC_MRP_domain1"/>
    <property type="match status" value="1"/>
</dbReference>
<dbReference type="Pfam" id="PF00664">
    <property type="entry name" value="ABC_membrane"/>
    <property type="match status" value="2"/>
</dbReference>
<gene>
    <name evidence="16" type="ORF">OKA104_LOCUS26321</name>
</gene>
<dbReference type="Gene3D" id="3.40.50.300">
    <property type="entry name" value="P-loop containing nucleotide triphosphate hydrolases"/>
    <property type="match status" value="2"/>
</dbReference>
<evidence type="ECO:0000259" key="14">
    <source>
        <dbReference type="PROSITE" id="PS50893"/>
    </source>
</evidence>
<keyword evidence="4" id="KW-0926">Vacuole</keyword>
<feature type="transmembrane region" description="Helical" evidence="13">
    <location>
        <begin position="336"/>
        <end position="361"/>
    </location>
</feature>
<reference evidence="16" key="1">
    <citation type="submission" date="2021-02" db="EMBL/GenBank/DDBJ databases">
        <authorList>
            <person name="Nowell W R."/>
        </authorList>
    </citation>
    <scope>NUCLEOTIDE SEQUENCE</scope>
</reference>
<dbReference type="InterPro" id="IPR036640">
    <property type="entry name" value="ABC1_TM_sf"/>
</dbReference>
<comment type="subcellular location">
    <subcellularLocation>
        <location evidence="1">Vacuole membrane</location>
        <topology evidence="1">Multi-pass membrane protein</topology>
    </subcellularLocation>
</comment>
<evidence type="ECO:0000256" key="1">
    <source>
        <dbReference type="ARBA" id="ARBA00004128"/>
    </source>
</evidence>
<dbReference type="FunFam" id="3.40.50.300:FF:000997">
    <property type="entry name" value="Multidrug resistance-associated protein 1"/>
    <property type="match status" value="1"/>
</dbReference>
<dbReference type="EC" id="7.6.2.3" evidence="11"/>
<dbReference type="PROSITE" id="PS50929">
    <property type="entry name" value="ABC_TM1F"/>
    <property type="match status" value="2"/>
</dbReference>
<feature type="transmembrane region" description="Helical" evidence="13">
    <location>
        <begin position="129"/>
        <end position="149"/>
    </location>
</feature>
<feature type="transmembrane region" description="Helical" evidence="13">
    <location>
        <begin position="1077"/>
        <end position="1098"/>
    </location>
</feature>
<dbReference type="SUPFAM" id="SSF52540">
    <property type="entry name" value="P-loop containing nucleoside triphosphate hydrolases"/>
    <property type="match status" value="2"/>
</dbReference>
<feature type="domain" description="ABC transporter" evidence="14">
    <location>
        <begin position="621"/>
        <end position="847"/>
    </location>
</feature>
<evidence type="ECO:0000313" key="17">
    <source>
        <dbReference type="Proteomes" id="UP000663881"/>
    </source>
</evidence>
<dbReference type="Proteomes" id="UP000663881">
    <property type="component" value="Unassembled WGS sequence"/>
</dbReference>
<dbReference type="InterPro" id="IPR027417">
    <property type="entry name" value="P-loop_NTPase"/>
</dbReference>
<keyword evidence="9 13" id="KW-1133">Transmembrane helix</keyword>
<feature type="transmembrane region" description="Helical" evidence="13">
    <location>
        <begin position="30"/>
        <end position="51"/>
    </location>
</feature>
<dbReference type="InterPro" id="IPR056227">
    <property type="entry name" value="TMD0_ABC"/>
</dbReference>
<evidence type="ECO:0000256" key="9">
    <source>
        <dbReference type="ARBA" id="ARBA00022989"/>
    </source>
</evidence>
<feature type="transmembrane region" description="Helical" evidence="13">
    <location>
        <begin position="413"/>
        <end position="435"/>
    </location>
</feature>
<dbReference type="FunFam" id="1.20.1560.10:FF:000001">
    <property type="entry name" value="ATP-binding cassette subfamily C member 1"/>
    <property type="match status" value="1"/>
</dbReference>
<feature type="domain" description="ABC transmembrane type-1" evidence="15">
    <location>
        <begin position="302"/>
        <end position="584"/>
    </location>
</feature>
<keyword evidence="10 13" id="KW-0472">Membrane</keyword>
<evidence type="ECO:0000259" key="15">
    <source>
        <dbReference type="PROSITE" id="PS50929"/>
    </source>
</evidence>
<dbReference type="InterPro" id="IPR011527">
    <property type="entry name" value="ABC1_TM_dom"/>
</dbReference>
<evidence type="ECO:0000256" key="3">
    <source>
        <dbReference type="ARBA" id="ARBA00022448"/>
    </source>
</evidence>
<dbReference type="GO" id="GO:0015431">
    <property type="term" value="F:ABC-type glutathione S-conjugate transporter activity"/>
    <property type="evidence" value="ECO:0007669"/>
    <property type="project" value="UniProtKB-EC"/>
</dbReference>
<dbReference type="SMART" id="SM00382">
    <property type="entry name" value="AAA"/>
    <property type="match status" value="2"/>
</dbReference>
<evidence type="ECO:0000256" key="4">
    <source>
        <dbReference type="ARBA" id="ARBA00022554"/>
    </source>
</evidence>
<keyword evidence="6" id="KW-0677">Repeat</keyword>
<feature type="transmembrane region" description="Helical" evidence="13">
    <location>
        <begin position="441"/>
        <end position="459"/>
    </location>
</feature>
<feature type="domain" description="ABC transmembrane type-1" evidence="15">
    <location>
        <begin position="938"/>
        <end position="1220"/>
    </location>
</feature>
<dbReference type="Gene3D" id="1.20.1560.10">
    <property type="entry name" value="ABC transporter type 1, transmembrane domain"/>
    <property type="match status" value="2"/>
</dbReference>
<keyword evidence="7" id="KW-0547">Nucleotide-binding</keyword>
<evidence type="ECO:0000256" key="10">
    <source>
        <dbReference type="ARBA" id="ARBA00023136"/>
    </source>
</evidence>
<feature type="transmembrane region" description="Helical" evidence="13">
    <location>
        <begin position="1012"/>
        <end position="1028"/>
    </location>
</feature>
<dbReference type="GO" id="GO:0005524">
    <property type="term" value="F:ATP binding"/>
    <property type="evidence" value="ECO:0007669"/>
    <property type="project" value="UniProtKB-KW"/>
</dbReference>
<accession>A0A819JXX4</accession>
<dbReference type="FunFam" id="1.20.1560.10:FF:000020">
    <property type="entry name" value="ABC metal ion transporter"/>
    <property type="match status" value="1"/>
</dbReference>
<evidence type="ECO:0000256" key="13">
    <source>
        <dbReference type="SAM" id="Phobius"/>
    </source>
</evidence>
<dbReference type="SUPFAM" id="SSF90123">
    <property type="entry name" value="ABC transporter transmembrane region"/>
    <property type="match status" value="2"/>
</dbReference>
<comment type="similarity">
    <text evidence="2">Belongs to the ABC transporter superfamily. ABCC family. Conjugate transporter (TC 3.A.1.208) subfamily.</text>
</comment>
<feature type="transmembrane region" description="Helical" evidence="13">
    <location>
        <begin position="1193"/>
        <end position="1212"/>
    </location>
</feature>
<dbReference type="InterPro" id="IPR003439">
    <property type="entry name" value="ABC_transporter-like_ATP-bd"/>
</dbReference>
<dbReference type="PROSITE" id="PS00211">
    <property type="entry name" value="ABC_TRANSPORTER_1"/>
    <property type="match status" value="2"/>
</dbReference>
<name>A0A819JXX4_9BILA</name>
<feature type="transmembrane region" description="Helical" evidence="13">
    <location>
        <begin position="937"/>
        <end position="959"/>
    </location>
</feature>